<feature type="domain" description="Ketoreductase" evidence="2">
    <location>
        <begin position="13"/>
        <end position="189"/>
    </location>
</feature>
<evidence type="ECO:0000256" key="1">
    <source>
        <dbReference type="ARBA" id="ARBA00006484"/>
    </source>
</evidence>
<dbReference type="Pfam" id="PF13561">
    <property type="entry name" value="adh_short_C2"/>
    <property type="match status" value="1"/>
</dbReference>
<dbReference type="STRING" id="538381.GCA_001696535_03882"/>
<dbReference type="AlphaFoldDB" id="A0A285TER5"/>
<dbReference type="PRINTS" id="PR00080">
    <property type="entry name" value="SDRFAMILY"/>
</dbReference>
<evidence type="ECO:0000259" key="2">
    <source>
        <dbReference type="SMART" id="SM00822"/>
    </source>
</evidence>
<reference evidence="3 4" key="1">
    <citation type="submission" date="2017-08" db="EMBL/GenBank/DDBJ databases">
        <authorList>
            <person name="de Groot N.N."/>
        </authorList>
    </citation>
    <scope>NUCLEOTIDE SEQUENCE [LARGE SCALE GENOMIC DNA]</scope>
    <source>
        <strain evidence="3 4">USBA 352</strain>
    </source>
</reference>
<keyword evidence="4" id="KW-1185">Reference proteome</keyword>
<dbReference type="Proteomes" id="UP000219331">
    <property type="component" value="Unassembled WGS sequence"/>
</dbReference>
<accession>A0A285TER5</accession>
<dbReference type="GO" id="GO:0016616">
    <property type="term" value="F:oxidoreductase activity, acting on the CH-OH group of donors, NAD or NADP as acceptor"/>
    <property type="evidence" value="ECO:0007669"/>
    <property type="project" value="TreeGrafter"/>
</dbReference>
<proteinExistence type="inferred from homology"/>
<dbReference type="InterPro" id="IPR036291">
    <property type="entry name" value="NAD(P)-bd_dom_sf"/>
</dbReference>
<comment type="similarity">
    <text evidence="1">Belongs to the short-chain dehydrogenases/reductases (SDR) family.</text>
</comment>
<dbReference type="EMBL" id="OBML01000010">
    <property type="protein sequence ID" value="SOC20228.1"/>
    <property type="molecule type" value="Genomic_DNA"/>
</dbReference>
<dbReference type="NCBIfam" id="NF005559">
    <property type="entry name" value="PRK07231.1"/>
    <property type="match status" value="1"/>
</dbReference>
<dbReference type="FunFam" id="3.40.50.720:FF:000084">
    <property type="entry name" value="Short-chain dehydrogenase reductase"/>
    <property type="match status" value="1"/>
</dbReference>
<dbReference type="SUPFAM" id="SSF51735">
    <property type="entry name" value="NAD(P)-binding Rossmann-fold domains"/>
    <property type="match status" value="1"/>
</dbReference>
<dbReference type="InterPro" id="IPR057326">
    <property type="entry name" value="KR_dom"/>
</dbReference>
<sequence>MAILEELFDLTGRVALITGGARGIGLESARLLAEAGAAVALVDRDGEALEAAAADLRAGGVRCLAVTADIAEPARLPAVVEEVSDWAGAPDILVNNAALVQRVPATELTPDMWRQAMAVNLDAAFELSRLVQPGMVAKGGGAIVNIASIMALSGGGFYPIASYHASKGAMVNLTRGLAMEWGPLGIRVNAVAPTWIRTDFNRAFLDQPGVSEPLLASMPLGRFATLRDAAAAVLYLCAPAAAMVTGHVLPVDGGYLAH</sequence>
<evidence type="ECO:0000313" key="3">
    <source>
        <dbReference type="EMBL" id="SOC20228.1"/>
    </source>
</evidence>
<dbReference type="PRINTS" id="PR00081">
    <property type="entry name" value="GDHRDH"/>
</dbReference>
<name>A0A285TER5_9HYPH</name>
<protein>
    <submittedName>
        <fullName evidence="3">Gluconate 5-dehydrogenase</fullName>
    </submittedName>
</protein>
<evidence type="ECO:0000313" key="4">
    <source>
        <dbReference type="Proteomes" id="UP000219331"/>
    </source>
</evidence>
<dbReference type="SMART" id="SM00822">
    <property type="entry name" value="PKS_KR"/>
    <property type="match status" value="1"/>
</dbReference>
<dbReference type="InterPro" id="IPR002347">
    <property type="entry name" value="SDR_fam"/>
</dbReference>
<organism evidence="3 4">
    <name type="scientific">Stappia indica</name>
    <dbReference type="NCBI Taxonomy" id="538381"/>
    <lineage>
        <taxon>Bacteria</taxon>
        <taxon>Pseudomonadati</taxon>
        <taxon>Pseudomonadota</taxon>
        <taxon>Alphaproteobacteria</taxon>
        <taxon>Hyphomicrobiales</taxon>
        <taxon>Stappiaceae</taxon>
        <taxon>Stappia</taxon>
    </lineage>
</organism>
<dbReference type="OrthoDB" id="9796652at2"/>
<dbReference type="RefSeq" id="WP_097175897.1">
    <property type="nucleotide sequence ID" value="NZ_OBML01000010.1"/>
</dbReference>
<dbReference type="Gene3D" id="3.40.50.720">
    <property type="entry name" value="NAD(P)-binding Rossmann-like Domain"/>
    <property type="match status" value="1"/>
</dbReference>
<dbReference type="PANTHER" id="PTHR42760">
    <property type="entry name" value="SHORT-CHAIN DEHYDROGENASES/REDUCTASES FAMILY MEMBER"/>
    <property type="match status" value="1"/>
</dbReference>
<gene>
    <name evidence="3" type="ORF">SAMN05421512_110172</name>
</gene>